<evidence type="ECO:0000256" key="1">
    <source>
        <dbReference type="SAM" id="MobiDB-lite"/>
    </source>
</evidence>
<accession>A0A7H0LNU8</accession>
<evidence type="ECO:0000313" key="2">
    <source>
        <dbReference type="EMBL" id="QNQ11351.1"/>
    </source>
</evidence>
<gene>
    <name evidence="2" type="ORF">H3Z74_09525</name>
</gene>
<dbReference type="AlphaFoldDB" id="A0A7H0LNU8"/>
<dbReference type="Proteomes" id="UP000516148">
    <property type="component" value="Chromosome"/>
</dbReference>
<reference evidence="2 3" key="1">
    <citation type="submission" date="2020-09" db="EMBL/GenBank/DDBJ databases">
        <title>Sphingomonas sp., a new species isolated from pork steak.</title>
        <authorList>
            <person name="Heidler von Heilborn D."/>
        </authorList>
    </citation>
    <scope>NUCLEOTIDE SEQUENCE [LARGE SCALE GENOMIC DNA]</scope>
    <source>
        <strain evidence="3">S8-3T</strain>
    </source>
</reference>
<organism evidence="2 3">
    <name type="scientific">Sphingomonas alpina</name>
    <dbReference type="NCBI Taxonomy" id="653931"/>
    <lineage>
        <taxon>Bacteria</taxon>
        <taxon>Pseudomonadati</taxon>
        <taxon>Pseudomonadota</taxon>
        <taxon>Alphaproteobacteria</taxon>
        <taxon>Sphingomonadales</taxon>
        <taxon>Sphingomonadaceae</taxon>
        <taxon>Sphingomonas</taxon>
    </lineage>
</organism>
<dbReference type="RefSeq" id="WP_187763632.1">
    <property type="nucleotide sequence ID" value="NZ_CP061038.1"/>
</dbReference>
<name>A0A7H0LNU8_9SPHN</name>
<keyword evidence="3" id="KW-1185">Reference proteome</keyword>
<feature type="compositionally biased region" description="Basic and acidic residues" evidence="1">
    <location>
        <begin position="61"/>
        <end position="73"/>
    </location>
</feature>
<dbReference type="KEGG" id="spap:H3Z74_09525"/>
<proteinExistence type="predicted"/>
<feature type="region of interest" description="Disordered" evidence="1">
    <location>
        <begin position="35"/>
        <end position="79"/>
    </location>
</feature>
<protein>
    <submittedName>
        <fullName evidence="2">Uncharacterized protein</fullName>
    </submittedName>
</protein>
<sequence length="79" mass="8767">MVLIFIDMRAGYQAAVNMAITTWPFLPGNEPKLGFSFLPPSSPRKRESRSLSTVAKKRDPRLRGDDGIEKVDRPNPAGP</sequence>
<dbReference type="EMBL" id="CP061038">
    <property type="protein sequence ID" value="QNQ11351.1"/>
    <property type="molecule type" value="Genomic_DNA"/>
</dbReference>
<evidence type="ECO:0000313" key="3">
    <source>
        <dbReference type="Proteomes" id="UP000516148"/>
    </source>
</evidence>